<dbReference type="Pfam" id="PF13176">
    <property type="entry name" value="TPR_7"/>
    <property type="match status" value="1"/>
</dbReference>
<sequence>LGSIHFDKSDWLDFGVADKMDPFLLALLSYRRNKIDEAIENCTNILKKNAYDQAAWGLKMACMTEEIYVDELENDERGIAEMLLEDDIIAPNARPGTSFSKPISSPKTQSQAIRQFLALLPRSNTGRPLSGVIRSETSNKAGTMEQALRTSRTAKTTRAASSNSARFIRLGTASMVSQKDGPFLNLSRLNVDKYANDPLLSRLLFEYVFYHEGDMKIAHQIAAIATKCANYSDWYWKNQLGKCYYRLGMYADATKQFLSSLNNQKMVETYAYLAKISKRLDQPFMAIEHYTNGLQTFKNDITLLTGLARVYEQLGDDEKSIDTYKNILRQDPNNIEAIACVAANYFYSDQPEVALRYYRRILQVGVNNAELFMNLGLCCFFCQQFDLAISCIERAQNIASDDVVADVWYNTGNVLLATGDTKMAARCYRLAMAADNSHAESICNLAVLQMREGKLGESQCLFHLAIEKGPYLFEPHYNAALLAYQVTLISDFTFSNPLTKPYSLDFDHSSRVFFLSRNFPNYDPNFFAYHSHRTQLQTIIFQLGHFEESRILVAKALQLFPEHFYSKILANSVDQMYQVN</sequence>
<dbReference type="PROSITE" id="PS50005">
    <property type="entry name" value="TPR"/>
    <property type="match status" value="2"/>
</dbReference>
<feature type="repeat" description="TPR" evidence="1">
    <location>
        <begin position="301"/>
        <end position="334"/>
    </location>
</feature>
<keyword evidence="1" id="KW-0802">TPR repeat</keyword>
<dbReference type="Gene3D" id="1.25.40.10">
    <property type="entry name" value="Tetratricopeptide repeat domain"/>
    <property type="match status" value="1"/>
</dbReference>
<name>A0A0N4U4C4_DRAME</name>
<dbReference type="WBParaSite" id="DME_0000162601-mRNA-1">
    <property type="protein sequence ID" value="DME_0000162601-mRNA-1"/>
    <property type="gene ID" value="DME_0000162601"/>
</dbReference>
<reference evidence="3" key="1">
    <citation type="submission" date="2017-02" db="UniProtKB">
        <authorList>
            <consortium name="WormBaseParasite"/>
        </authorList>
    </citation>
    <scope>IDENTIFICATION</scope>
</reference>
<dbReference type="Pfam" id="PF13181">
    <property type="entry name" value="TPR_8"/>
    <property type="match status" value="2"/>
</dbReference>
<dbReference type="CDD" id="cd21341">
    <property type="entry name" value="TTC8_N"/>
    <property type="match status" value="1"/>
</dbReference>
<dbReference type="GO" id="GO:0036064">
    <property type="term" value="C:ciliary basal body"/>
    <property type="evidence" value="ECO:0007669"/>
    <property type="project" value="TreeGrafter"/>
</dbReference>
<dbReference type="GO" id="GO:0097730">
    <property type="term" value="C:non-motile cilium"/>
    <property type="evidence" value="ECO:0007669"/>
    <property type="project" value="TreeGrafter"/>
</dbReference>
<dbReference type="GO" id="GO:0034464">
    <property type="term" value="C:BBSome"/>
    <property type="evidence" value="ECO:0007669"/>
    <property type="project" value="InterPro"/>
</dbReference>
<evidence type="ECO:0000313" key="3">
    <source>
        <dbReference type="WBParaSite" id="DME_0000162601-mRNA-1"/>
    </source>
</evidence>
<dbReference type="PANTHER" id="PTHR44177">
    <property type="entry name" value="TETRATRICOPEPTIDE REPEAT PROTEIN 8"/>
    <property type="match status" value="1"/>
</dbReference>
<evidence type="ECO:0000256" key="1">
    <source>
        <dbReference type="PROSITE-ProRule" id="PRU00339"/>
    </source>
</evidence>
<dbReference type="AlphaFoldDB" id="A0A0N4U4C4"/>
<feature type="repeat" description="TPR" evidence="1">
    <location>
        <begin position="405"/>
        <end position="438"/>
    </location>
</feature>
<dbReference type="InterPro" id="IPR011990">
    <property type="entry name" value="TPR-like_helical_dom_sf"/>
</dbReference>
<dbReference type="InterPro" id="IPR028796">
    <property type="entry name" value="BBS8"/>
</dbReference>
<dbReference type="SMART" id="SM00028">
    <property type="entry name" value="TPR"/>
    <property type="match status" value="8"/>
</dbReference>
<proteinExistence type="predicted"/>
<accession>A0A0N4U4C4</accession>
<dbReference type="PANTHER" id="PTHR44177:SF1">
    <property type="entry name" value="TETRATRICOPEPTIDE REPEAT PROTEIN 8"/>
    <property type="match status" value="1"/>
</dbReference>
<evidence type="ECO:0000313" key="2">
    <source>
        <dbReference type="Proteomes" id="UP000038040"/>
    </source>
</evidence>
<dbReference type="Proteomes" id="UP000038040">
    <property type="component" value="Unplaced"/>
</dbReference>
<dbReference type="InterPro" id="IPR019734">
    <property type="entry name" value="TPR_rpt"/>
</dbReference>
<protein>
    <submittedName>
        <fullName evidence="3">TPR_REGION domain-containing protein</fullName>
    </submittedName>
</protein>
<organism evidence="2 3">
    <name type="scientific">Dracunculus medinensis</name>
    <name type="common">Guinea worm</name>
    <dbReference type="NCBI Taxonomy" id="318479"/>
    <lineage>
        <taxon>Eukaryota</taxon>
        <taxon>Metazoa</taxon>
        <taxon>Ecdysozoa</taxon>
        <taxon>Nematoda</taxon>
        <taxon>Chromadorea</taxon>
        <taxon>Rhabditida</taxon>
        <taxon>Spirurina</taxon>
        <taxon>Dracunculoidea</taxon>
        <taxon>Dracunculidae</taxon>
        <taxon>Dracunculus</taxon>
    </lineage>
</organism>
<dbReference type="GO" id="GO:1905515">
    <property type="term" value="P:non-motile cilium assembly"/>
    <property type="evidence" value="ECO:0007669"/>
    <property type="project" value="InterPro"/>
</dbReference>
<dbReference type="SUPFAM" id="SSF48452">
    <property type="entry name" value="TPR-like"/>
    <property type="match status" value="1"/>
</dbReference>